<dbReference type="InParanoid" id="A0A077ZS53"/>
<feature type="domain" description="MAT1 centre" evidence="1">
    <location>
        <begin position="82"/>
        <end position="237"/>
    </location>
</feature>
<evidence type="ECO:0000313" key="2">
    <source>
        <dbReference type="EMBL" id="CDW72314.1"/>
    </source>
</evidence>
<dbReference type="GO" id="GO:0005675">
    <property type="term" value="C:transcription factor TFIIH holo complex"/>
    <property type="evidence" value="ECO:0007669"/>
    <property type="project" value="TreeGrafter"/>
</dbReference>
<organism evidence="2 3">
    <name type="scientific">Stylonychia lemnae</name>
    <name type="common">Ciliate</name>
    <dbReference type="NCBI Taxonomy" id="5949"/>
    <lineage>
        <taxon>Eukaryota</taxon>
        <taxon>Sar</taxon>
        <taxon>Alveolata</taxon>
        <taxon>Ciliophora</taxon>
        <taxon>Intramacronucleata</taxon>
        <taxon>Spirotrichea</taxon>
        <taxon>Stichotrichia</taxon>
        <taxon>Sporadotrichida</taxon>
        <taxon>Oxytrichidae</taxon>
        <taxon>Stylonychinae</taxon>
        <taxon>Stylonychia</taxon>
    </lineage>
</organism>
<dbReference type="GO" id="GO:0006281">
    <property type="term" value="P:DNA repair"/>
    <property type="evidence" value="ECO:0007669"/>
    <property type="project" value="TreeGrafter"/>
</dbReference>
<dbReference type="OrthoDB" id="5963at2759"/>
<dbReference type="FunCoup" id="A0A077ZS53">
    <property type="interactions" value="194"/>
</dbReference>
<dbReference type="Proteomes" id="UP000039865">
    <property type="component" value="Unassembled WGS sequence"/>
</dbReference>
<dbReference type="PANTHER" id="PTHR12683:SF13">
    <property type="entry name" value="CDK-ACTIVATING KINASE ASSEMBLY FACTOR MAT1"/>
    <property type="match status" value="1"/>
</dbReference>
<evidence type="ECO:0000259" key="1">
    <source>
        <dbReference type="Pfam" id="PF06391"/>
    </source>
</evidence>
<dbReference type="PANTHER" id="PTHR12683">
    <property type="entry name" value="CDK-ACTIVATING KINASE ASSEMBLY FACTOR MAT1"/>
    <property type="match status" value="1"/>
</dbReference>
<accession>A0A077ZS53</accession>
<evidence type="ECO:0000313" key="3">
    <source>
        <dbReference type="Proteomes" id="UP000039865"/>
    </source>
</evidence>
<gene>
    <name evidence="2" type="primary">Contig9691.g10361</name>
    <name evidence="2" type="ORF">STYLEM_1273</name>
</gene>
<name>A0A077ZS53_STYLE</name>
<protein>
    <submittedName>
        <fullName evidence="2">Menage a trois 1</fullName>
    </submittedName>
</protein>
<keyword evidence="3" id="KW-1185">Reference proteome</keyword>
<dbReference type="Pfam" id="PF06391">
    <property type="entry name" value="MAT1"/>
    <property type="match status" value="1"/>
</dbReference>
<dbReference type="AlphaFoldDB" id="A0A077ZS53"/>
<dbReference type="EMBL" id="CCKQ01001208">
    <property type="protein sequence ID" value="CDW72314.1"/>
    <property type="molecule type" value="Genomic_DNA"/>
</dbReference>
<dbReference type="GO" id="GO:0006357">
    <property type="term" value="P:regulation of transcription by RNA polymerase II"/>
    <property type="evidence" value="ECO:0007669"/>
    <property type="project" value="TreeGrafter"/>
</dbReference>
<sequence>MLQSAMDDLKCPKCLIRQSNDLNSLLNSNEPLVKFAHSIKCPHYLQLFQLQLDTRCINCLNDLYRTVSQKQQIKCYTCQTFLKKSDYTEQTIEEYQFDRDFKIRDKIMKIYNKKRIDFPSLDQYYQYLEDVEDKIQKLIDGEEVERIDKEILEYKKRNKDQISIANLKKEEQLKALQLMIKIENQKLNPFSYRDNLDSLELEKAKQLITGFKLDDIDYLGETQAQIDDQVQMLIDQQSAQNPSGQNQQQQPKFIEPYLYTLYRTEMPREIEYQKMPSTNLELQRKAGGGLMRLPRTETYKLANLHNERAAKIFKSGLF</sequence>
<dbReference type="InterPro" id="IPR015877">
    <property type="entry name" value="MAT1_centre"/>
</dbReference>
<reference evidence="2 3" key="1">
    <citation type="submission" date="2014-06" db="EMBL/GenBank/DDBJ databases">
        <authorList>
            <person name="Swart Estienne"/>
        </authorList>
    </citation>
    <scope>NUCLEOTIDE SEQUENCE [LARGE SCALE GENOMIC DNA]</scope>
    <source>
        <strain evidence="2 3">130c</strain>
    </source>
</reference>
<dbReference type="OMA" id="CINCLND"/>
<proteinExistence type="predicted"/>